<evidence type="ECO:0000313" key="3">
    <source>
        <dbReference type="Proteomes" id="UP000499080"/>
    </source>
</evidence>
<accession>A0A4Y2PUG4</accession>
<feature type="compositionally biased region" description="Polar residues" evidence="1">
    <location>
        <begin position="83"/>
        <end position="93"/>
    </location>
</feature>
<protein>
    <submittedName>
        <fullName evidence="2">Uncharacterized protein</fullName>
    </submittedName>
</protein>
<keyword evidence="3" id="KW-1185">Reference proteome</keyword>
<name>A0A4Y2PUG4_ARAVE</name>
<reference evidence="2 3" key="1">
    <citation type="journal article" date="2019" name="Sci. Rep.">
        <title>Orb-weaving spider Araneus ventricosus genome elucidates the spidroin gene catalogue.</title>
        <authorList>
            <person name="Kono N."/>
            <person name="Nakamura H."/>
            <person name="Ohtoshi R."/>
            <person name="Moran D.A.P."/>
            <person name="Shinohara A."/>
            <person name="Yoshida Y."/>
            <person name="Fujiwara M."/>
            <person name="Mori M."/>
            <person name="Tomita M."/>
            <person name="Arakawa K."/>
        </authorList>
    </citation>
    <scope>NUCLEOTIDE SEQUENCE [LARGE SCALE GENOMIC DNA]</scope>
</reference>
<dbReference type="AlphaFoldDB" id="A0A4Y2PUG4"/>
<feature type="compositionally biased region" description="Basic and acidic residues" evidence="1">
    <location>
        <begin position="94"/>
        <end position="104"/>
    </location>
</feature>
<organism evidence="2 3">
    <name type="scientific">Araneus ventricosus</name>
    <name type="common">Orbweaver spider</name>
    <name type="synonym">Epeira ventricosa</name>
    <dbReference type="NCBI Taxonomy" id="182803"/>
    <lineage>
        <taxon>Eukaryota</taxon>
        <taxon>Metazoa</taxon>
        <taxon>Ecdysozoa</taxon>
        <taxon>Arthropoda</taxon>
        <taxon>Chelicerata</taxon>
        <taxon>Arachnida</taxon>
        <taxon>Araneae</taxon>
        <taxon>Araneomorphae</taxon>
        <taxon>Entelegynae</taxon>
        <taxon>Araneoidea</taxon>
        <taxon>Araneidae</taxon>
        <taxon>Araneus</taxon>
    </lineage>
</organism>
<dbReference type="Proteomes" id="UP000499080">
    <property type="component" value="Unassembled WGS sequence"/>
</dbReference>
<evidence type="ECO:0000256" key="1">
    <source>
        <dbReference type="SAM" id="MobiDB-lite"/>
    </source>
</evidence>
<dbReference type="EMBL" id="BGPR01012156">
    <property type="protein sequence ID" value="GBN54834.1"/>
    <property type="molecule type" value="Genomic_DNA"/>
</dbReference>
<comment type="caution">
    <text evidence="2">The sequence shown here is derived from an EMBL/GenBank/DDBJ whole genome shotgun (WGS) entry which is preliminary data.</text>
</comment>
<sequence>MQWKHLQFLHFGIDFYFIVTHLVKSDIVIKKERLKSILSDKLLRDNYLPQLISKEDENIVRKRRSELIKFIKIRNTPDESPAKKNTTQESISEPETREPVSKDYEVVSPVVDTFEEYKEDYGIFDEIKESEKLGRFIRHLTSLRKLQRRKKRAPPAPTTAVASNQPTTSTELCTTEETEQSGESGDTQATGESGSPEDTKSTDETAQTEDTKATGQSADFLAEGKAGGTIEPSTFMIALQPYTVPDDLLGTGIGSTGTTNEDTETAGSDSTGTTNEGTETNKAAAEFRAAMPAGGSDSIGAINEDTETGGEASDVFSFMIADPNKARFDRMAYDQDSSGIANSDTAVLDGGAYDEDTSVFQDPDSSPLLRKSSRDLHLRKDDEDAFRLNPFRNKTQYKESRSNAKTSKPENKVKLDESFGWRSENRTIQQQKYDGTIFSYLIKIIFSKIILVFRFWSASSVHFWL</sequence>
<gene>
    <name evidence="2" type="ORF">AVEN_235193_2</name>
</gene>
<feature type="compositionally biased region" description="Polar residues" evidence="1">
    <location>
        <begin position="181"/>
        <end position="193"/>
    </location>
</feature>
<evidence type="ECO:0000313" key="2">
    <source>
        <dbReference type="EMBL" id="GBN54834.1"/>
    </source>
</evidence>
<feature type="region of interest" description="Disordered" evidence="1">
    <location>
        <begin position="252"/>
        <end position="277"/>
    </location>
</feature>
<feature type="region of interest" description="Disordered" evidence="1">
    <location>
        <begin position="146"/>
        <end position="222"/>
    </location>
</feature>
<proteinExistence type="predicted"/>
<feature type="region of interest" description="Disordered" evidence="1">
    <location>
        <begin position="78"/>
        <end position="104"/>
    </location>
</feature>